<accession>A0A7K6CWU6</accession>
<evidence type="ECO:0000256" key="4">
    <source>
        <dbReference type="ARBA" id="ARBA00022696"/>
    </source>
</evidence>
<dbReference type="SMART" id="SM00082">
    <property type="entry name" value="LRRCT"/>
    <property type="match status" value="1"/>
</dbReference>
<dbReference type="InterPro" id="IPR000372">
    <property type="entry name" value="LRRNT"/>
</dbReference>
<evidence type="ECO:0000256" key="3">
    <source>
        <dbReference type="ARBA" id="ARBA00022692"/>
    </source>
</evidence>
<keyword evidence="3 11" id="KW-0812">Transmembrane</keyword>
<evidence type="ECO:0000256" key="5">
    <source>
        <dbReference type="ARBA" id="ARBA00022729"/>
    </source>
</evidence>
<dbReference type="GO" id="GO:0007155">
    <property type="term" value="P:cell adhesion"/>
    <property type="evidence" value="ECO:0007669"/>
    <property type="project" value="UniProtKB-KW"/>
</dbReference>
<comment type="caution">
    <text evidence="15">The sequence shown here is derived from an EMBL/GenBank/DDBJ whole genome shotgun (WGS) entry which is preliminary data.</text>
</comment>
<dbReference type="InterPro" id="IPR032675">
    <property type="entry name" value="LRR_dom_sf"/>
</dbReference>
<dbReference type="OrthoDB" id="72369at2759"/>
<organism evidence="15 16">
    <name type="scientific">Origma solitaria</name>
    <dbReference type="NCBI Taxonomy" id="720586"/>
    <lineage>
        <taxon>Eukaryota</taxon>
        <taxon>Metazoa</taxon>
        <taxon>Chordata</taxon>
        <taxon>Craniata</taxon>
        <taxon>Vertebrata</taxon>
        <taxon>Euteleostomi</taxon>
        <taxon>Archelosauria</taxon>
        <taxon>Archosauria</taxon>
        <taxon>Dinosauria</taxon>
        <taxon>Saurischia</taxon>
        <taxon>Theropoda</taxon>
        <taxon>Coelurosauria</taxon>
        <taxon>Aves</taxon>
        <taxon>Neognathae</taxon>
        <taxon>Neoaves</taxon>
        <taxon>Telluraves</taxon>
        <taxon>Australaves</taxon>
        <taxon>Passeriformes</taxon>
        <taxon>Meliphagoidea</taxon>
        <taxon>Acanthizidae</taxon>
        <taxon>Origma</taxon>
    </lineage>
</organism>
<feature type="non-terminal residue" evidence="15">
    <location>
        <position position="192"/>
    </location>
</feature>
<comment type="subcellular location">
    <subcellularLocation>
        <location evidence="1">Membrane</location>
        <topology evidence="1">Single-pass type I membrane protein</topology>
    </subcellularLocation>
</comment>
<evidence type="ECO:0000259" key="14">
    <source>
        <dbReference type="SMART" id="SM00082"/>
    </source>
</evidence>
<evidence type="ECO:0000256" key="6">
    <source>
        <dbReference type="ARBA" id="ARBA00022889"/>
    </source>
</evidence>
<dbReference type="Proteomes" id="UP000571324">
    <property type="component" value="Unassembled WGS sequence"/>
</dbReference>
<dbReference type="InterPro" id="IPR000483">
    <property type="entry name" value="Cys-rich_flank_reg_C"/>
</dbReference>
<evidence type="ECO:0000256" key="1">
    <source>
        <dbReference type="ARBA" id="ARBA00004479"/>
    </source>
</evidence>
<evidence type="ECO:0000256" key="11">
    <source>
        <dbReference type="SAM" id="Phobius"/>
    </source>
</evidence>
<feature type="chain" id="PRO_5029701153" evidence="12">
    <location>
        <begin position="16"/>
        <end position="192"/>
    </location>
</feature>
<feature type="signal peptide" evidence="12">
    <location>
        <begin position="1"/>
        <end position="15"/>
    </location>
</feature>
<evidence type="ECO:0000256" key="7">
    <source>
        <dbReference type="ARBA" id="ARBA00022989"/>
    </source>
</evidence>
<dbReference type="PANTHER" id="PTHR22650:SF6">
    <property type="entry name" value="PLATELET GLYCOPROTEIN IX"/>
    <property type="match status" value="1"/>
</dbReference>
<dbReference type="Gene3D" id="3.80.10.10">
    <property type="entry name" value="Ribonuclease Inhibitor"/>
    <property type="match status" value="1"/>
</dbReference>
<feature type="transmembrane region" description="Helical" evidence="11">
    <location>
        <begin position="145"/>
        <end position="167"/>
    </location>
</feature>
<feature type="domain" description="LRRNT" evidence="13">
    <location>
        <begin position="17"/>
        <end position="54"/>
    </location>
</feature>
<dbReference type="Pfam" id="PF01462">
    <property type="entry name" value="LRRNT"/>
    <property type="match status" value="1"/>
</dbReference>
<gene>
    <name evidence="15" type="primary">Gp9</name>
    <name evidence="15" type="ORF">ORISOL_R04251</name>
</gene>
<keyword evidence="16" id="KW-1185">Reference proteome</keyword>
<keyword evidence="9 11" id="KW-0472">Membrane</keyword>
<dbReference type="PANTHER" id="PTHR22650">
    <property type="entry name" value="GLYCOPROTEIN IB BETA"/>
    <property type="match status" value="1"/>
</dbReference>
<reference evidence="15 16" key="1">
    <citation type="submission" date="2019-09" db="EMBL/GenBank/DDBJ databases">
        <title>Bird 10,000 Genomes (B10K) Project - Family phase.</title>
        <authorList>
            <person name="Zhang G."/>
        </authorList>
    </citation>
    <scope>NUCLEOTIDE SEQUENCE [LARGE SCALE GENOMIC DNA]</scope>
    <source>
        <strain evidence="15">B10K-DU-029-52</strain>
    </source>
</reference>
<feature type="domain" description="LRRCT" evidence="14">
    <location>
        <begin position="84"/>
        <end position="135"/>
    </location>
</feature>
<evidence type="ECO:0000313" key="15">
    <source>
        <dbReference type="EMBL" id="NWV18465.1"/>
    </source>
</evidence>
<evidence type="ECO:0000256" key="2">
    <source>
        <dbReference type="ARBA" id="ARBA00022614"/>
    </source>
</evidence>
<evidence type="ECO:0000256" key="12">
    <source>
        <dbReference type="SAM" id="SignalP"/>
    </source>
</evidence>
<dbReference type="GO" id="GO:0016020">
    <property type="term" value="C:membrane"/>
    <property type="evidence" value="ECO:0007669"/>
    <property type="project" value="UniProtKB-SubCell"/>
</dbReference>
<name>A0A7K6CWU6_9PASS</name>
<keyword evidence="2" id="KW-0433">Leucine-rich repeat</keyword>
<dbReference type="EMBL" id="VZRL01001193">
    <property type="protein sequence ID" value="NWV18465.1"/>
    <property type="molecule type" value="Genomic_DNA"/>
</dbReference>
<keyword evidence="8" id="KW-0094">Blood coagulation</keyword>
<evidence type="ECO:0000256" key="9">
    <source>
        <dbReference type="ARBA" id="ARBA00023136"/>
    </source>
</evidence>
<evidence type="ECO:0000256" key="8">
    <source>
        <dbReference type="ARBA" id="ARBA00023084"/>
    </source>
</evidence>
<dbReference type="GO" id="GO:0007596">
    <property type="term" value="P:blood coagulation"/>
    <property type="evidence" value="ECO:0007669"/>
    <property type="project" value="UniProtKB-KW"/>
</dbReference>
<feature type="non-terminal residue" evidence="15">
    <location>
        <position position="1"/>
    </location>
</feature>
<evidence type="ECO:0000259" key="13">
    <source>
        <dbReference type="SMART" id="SM00013"/>
    </source>
</evidence>
<keyword evidence="7 11" id="KW-1133">Transmembrane helix</keyword>
<keyword evidence="4" id="KW-0356">Hemostasis</keyword>
<dbReference type="SMART" id="SM00013">
    <property type="entry name" value="LRRNT"/>
    <property type="match status" value="1"/>
</dbReference>
<keyword evidence="10" id="KW-1015">Disulfide bond</keyword>
<dbReference type="InterPro" id="IPR052313">
    <property type="entry name" value="GPIb-IX-V_Complex"/>
</dbReference>
<keyword evidence="6" id="KW-0130">Cell adhesion</keyword>
<protein>
    <submittedName>
        <fullName evidence="15">GPIX protein</fullName>
    </submittedName>
</protein>
<sequence length="192" mass="20411">AMLGTALGLLPGVSAGQCPSPCSCTPLAGAQGTRVDCSSRGLRSLPALPRRTRSLLLNNNSLASIPAGALDSLGGLQELDVSHNPWHCDCRILYLRQWLQDSAAPALAALRCASPAALRAQPLAQLTGNELGGCKSLLPTKCLQFFWRDLALIAAAVITLLLAVWALKVSRKLVWQLTLRARLLRGRGSKAR</sequence>
<proteinExistence type="predicted"/>
<evidence type="ECO:0000256" key="10">
    <source>
        <dbReference type="ARBA" id="ARBA00023157"/>
    </source>
</evidence>
<dbReference type="AlphaFoldDB" id="A0A7K6CWU6"/>
<keyword evidence="5 12" id="KW-0732">Signal</keyword>
<dbReference type="Pfam" id="PF01463">
    <property type="entry name" value="LRRCT"/>
    <property type="match status" value="1"/>
</dbReference>
<dbReference type="SUPFAM" id="SSF52058">
    <property type="entry name" value="L domain-like"/>
    <property type="match status" value="1"/>
</dbReference>
<evidence type="ECO:0000313" key="16">
    <source>
        <dbReference type="Proteomes" id="UP000571324"/>
    </source>
</evidence>